<dbReference type="OrthoDB" id="205248at2759"/>
<evidence type="ECO:0000256" key="3">
    <source>
        <dbReference type="ARBA" id="ARBA00022679"/>
    </source>
</evidence>
<feature type="domain" description="RIO kinase" evidence="13">
    <location>
        <begin position="214"/>
        <end position="483"/>
    </location>
</feature>
<evidence type="ECO:0000256" key="8">
    <source>
        <dbReference type="ARBA" id="ARBA00022842"/>
    </source>
</evidence>
<dbReference type="GO" id="GO:0005524">
    <property type="term" value="F:ATP binding"/>
    <property type="evidence" value="ECO:0007669"/>
    <property type="project" value="UniProtKB-UniRule"/>
</dbReference>
<dbReference type="SUPFAM" id="SSF56112">
    <property type="entry name" value="Protein kinase-like (PK-like)"/>
    <property type="match status" value="1"/>
</dbReference>
<evidence type="ECO:0000256" key="12">
    <source>
        <dbReference type="SAM" id="MobiDB-lite"/>
    </source>
</evidence>
<comment type="similarity">
    <text evidence="1 11">Belongs to the protein kinase superfamily. RIO-type Ser/Thr kinase family.</text>
</comment>
<dbReference type="PIRSF" id="PIRSF038146">
    <property type="entry name" value="Ser/Thr_PK_RIO3"/>
    <property type="match status" value="1"/>
</dbReference>
<keyword evidence="3 11" id="KW-0808">Transferase</keyword>
<dbReference type="Gene3D" id="1.10.510.10">
    <property type="entry name" value="Transferase(Phosphotransferase) domain 1"/>
    <property type="match status" value="1"/>
</dbReference>
<comment type="caution">
    <text evidence="14">The sequence shown here is derived from an EMBL/GenBank/DDBJ whole genome shotgun (WGS) entry which is preliminary data.</text>
</comment>
<dbReference type="InterPro" id="IPR018935">
    <property type="entry name" value="RIO_kinase_CS"/>
</dbReference>
<dbReference type="InterPro" id="IPR018934">
    <property type="entry name" value="RIO_dom"/>
</dbReference>
<dbReference type="AlphaFoldDB" id="A0A0T6AT21"/>
<comment type="catalytic activity">
    <reaction evidence="10 11">
        <text>L-seryl-[protein] + ATP = O-phospho-L-seryl-[protein] + ADP + H(+)</text>
        <dbReference type="Rhea" id="RHEA:17989"/>
        <dbReference type="Rhea" id="RHEA-COMP:9863"/>
        <dbReference type="Rhea" id="RHEA-COMP:11604"/>
        <dbReference type="ChEBI" id="CHEBI:15378"/>
        <dbReference type="ChEBI" id="CHEBI:29999"/>
        <dbReference type="ChEBI" id="CHEBI:30616"/>
        <dbReference type="ChEBI" id="CHEBI:83421"/>
        <dbReference type="ChEBI" id="CHEBI:456216"/>
        <dbReference type="EC" id="2.7.11.1"/>
    </reaction>
</comment>
<keyword evidence="2 11" id="KW-0723">Serine/threonine-protein kinase</keyword>
<evidence type="ECO:0000256" key="7">
    <source>
        <dbReference type="ARBA" id="ARBA00022840"/>
    </source>
</evidence>
<feature type="compositionally biased region" description="Basic and acidic residues" evidence="12">
    <location>
        <begin position="23"/>
        <end position="35"/>
    </location>
</feature>
<keyword evidence="15" id="KW-1185">Reference proteome</keyword>
<keyword evidence="8 11" id="KW-0460">Magnesium</keyword>
<dbReference type="SMART" id="SM00090">
    <property type="entry name" value="RIO"/>
    <property type="match status" value="1"/>
</dbReference>
<comment type="catalytic activity">
    <reaction evidence="9 11">
        <text>L-threonyl-[protein] + ATP = O-phospho-L-threonyl-[protein] + ADP + H(+)</text>
        <dbReference type="Rhea" id="RHEA:46608"/>
        <dbReference type="Rhea" id="RHEA-COMP:11060"/>
        <dbReference type="Rhea" id="RHEA-COMP:11605"/>
        <dbReference type="ChEBI" id="CHEBI:15378"/>
        <dbReference type="ChEBI" id="CHEBI:30013"/>
        <dbReference type="ChEBI" id="CHEBI:30616"/>
        <dbReference type="ChEBI" id="CHEBI:61977"/>
        <dbReference type="ChEBI" id="CHEBI:456216"/>
        <dbReference type="EC" id="2.7.11.1"/>
    </reaction>
</comment>
<dbReference type="InterPro" id="IPR017406">
    <property type="entry name" value="Ser/Thr_kinase_Rio3"/>
</dbReference>
<gene>
    <name evidence="14" type="ORF">AMK59_6985</name>
</gene>
<dbReference type="InterPro" id="IPR000687">
    <property type="entry name" value="RIO_kinase"/>
</dbReference>
<evidence type="ECO:0000256" key="1">
    <source>
        <dbReference type="ARBA" id="ARBA00009196"/>
    </source>
</evidence>
<evidence type="ECO:0000256" key="2">
    <source>
        <dbReference type="ARBA" id="ARBA00022527"/>
    </source>
</evidence>
<dbReference type="InterPro" id="IPR051272">
    <property type="entry name" value="RIO-type_Ser/Thr_kinase"/>
</dbReference>
<evidence type="ECO:0000256" key="5">
    <source>
        <dbReference type="ARBA" id="ARBA00022741"/>
    </source>
</evidence>
<feature type="region of interest" description="Disordered" evidence="12">
    <location>
        <begin position="23"/>
        <end position="59"/>
    </location>
</feature>
<keyword evidence="7" id="KW-0067">ATP-binding</keyword>
<accession>A0A0T6AT21</accession>
<dbReference type="GO" id="GO:0106310">
    <property type="term" value="F:protein serine kinase activity"/>
    <property type="evidence" value="ECO:0007669"/>
    <property type="project" value="RHEA"/>
</dbReference>
<dbReference type="PANTHER" id="PTHR45723">
    <property type="entry name" value="SERINE/THREONINE-PROTEIN KINASE RIO1"/>
    <property type="match status" value="1"/>
</dbReference>
<feature type="compositionally biased region" description="Acidic residues" evidence="12">
    <location>
        <begin position="42"/>
        <end position="57"/>
    </location>
</feature>
<dbReference type="InterPro" id="IPR011009">
    <property type="entry name" value="Kinase-like_dom_sf"/>
</dbReference>
<evidence type="ECO:0000256" key="9">
    <source>
        <dbReference type="ARBA" id="ARBA00047899"/>
    </source>
</evidence>
<evidence type="ECO:0000256" key="4">
    <source>
        <dbReference type="ARBA" id="ARBA00022723"/>
    </source>
</evidence>
<evidence type="ECO:0000313" key="15">
    <source>
        <dbReference type="Proteomes" id="UP000051574"/>
    </source>
</evidence>
<evidence type="ECO:0000259" key="13">
    <source>
        <dbReference type="SMART" id="SM00090"/>
    </source>
</evidence>
<evidence type="ECO:0000256" key="6">
    <source>
        <dbReference type="ARBA" id="ARBA00022777"/>
    </source>
</evidence>
<comment type="cofactor">
    <cofactor evidence="11">
        <name>Mg(2+)</name>
        <dbReference type="ChEBI" id="CHEBI:18420"/>
    </cofactor>
</comment>
<dbReference type="GO" id="GO:0004674">
    <property type="term" value="F:protein serine/threonine kinase activity"/>
    <property type="evidence" value="ECO:0007669"/>
    <property type="project" value="UniProtKB-UniRule"/>
</dbReference>
<keyword evidence="4 11" id="KW-0479">Metal-binding</keyword>
<keyword evidence="5 11" id="KW-0547">Nucleotide-binding</keyword>
<evidence type="ECO:0000313" key="14">
    <source>
        <dbReference type="EMBL" id="KRT78166.1"/>
    </source>
</evidence>
<keyword evidence="6 11" id="KW-0418">Kinase</keyword>
<sequence>MSSPWGKIAAPEPVNFQEIMSEELARDLQEKENRKGMPAQSSEEEFNIPPEVLEEEESLRSDEKIARMLQQQYDKEYDDILKRSEEKFNGTSKVSISFSNYRRAPLNLDFDSESEPEELEDIRDKKDWDRFDTVIREFHSIPACGYKKDNGNMVTKHDVNMSGRKNACKMMSFPPEFETGDGAGFDMKISNEVFNSLKAHSKHEQSKKHKMHDKKEDQETAIFGIDAKTRIILYKLVNSELLDRVNGVISIGKESVVLHADTNPHYPECPLPKECAIKVFKTTLSEYKQRDKYIRDDYRFKDRFGRTTGKIATLKLVQLWAEKEMHNLKRLQKAGVLVQLWAEKEMHNLKRLQKAGVLCPEVIALKQHVLVMSFIGNQNKAAPKLKDAALDDVKIMMAYKQVLQYMKAMYKQCNLIHADFSEYNILWYHNNCYVIDVSQAVEPSHENAFYFLYRDCENISNFFSKRAVPNVITADQLFKDITGYDYSNKLALVELQEPVKMKPHLVDKPGVESTYNFDNAWERSRAGQLPDQCTSDIENLNLSGSVKA</sequence>
<reference evidence="14 15" key="1">
    <citation type="submission" date="2015-09" db="EMBL/GenBank/DDBJ databases">
        <title>Draft genome of the scarab beetle Oryctes borbonicus.</title>
        <authorList>
            <person name="Meyer J.M."/>
            <person name="Markov G.V."/>
            <person name="Baskaran P."/>
            <person name="Herrmann M."/>
            <person name="Sommer R.J."/>
            <person name="Roedelsperger C."/>
        </authorList>
    </citation>
    <scope>NUCLEOTIDE SEQUENCE [LARGE SCALE GENOMIC DNA]</scope>
    <source>
        <strain evidence="14">OB123</strain>
        <tissue evidence="14">Whole animal</tissue>
    </source>
</reference>
<dbReference type="EMBL" id="LJIG01022899">
    <property type="protein sequence ID" value="KRT78166.1"/>
    <property type="molecule type" value="Genomic_DNA"/>
</dbReference>
<proteinExistence type="inferred from homology"/>
<organism evidence="14 15">
    <name type="scientific">Oryctes borbonicus</name>
    <dbReference type="NCBI Taxonomy" id="1629725"/>
    <lineage>
        <taxon>Eukaryota</taxon>
        <taxon>Metazoa</taxon>
        <taxon>Ecdysozoa</taxon>
        <taxon>Arthropoda</taxon>
        <taxon>Hexapoda</taxon>
        <taxon>Insecta</taxon>
        <taxon>Pterygota</taxon>
        <taxon>Neoptera</taxon>
        <taxon>Endopterygota</taxon>
        <taxon>Coleoptera</taxon>
        <taxon>Polyphaga</taxon>
        <taxon>Scarabaeiformia</taxon>
        <taxon>Scarabaeidae</taxon>
        <taxon>Dynastinae</taxon>
        <taxon>Oryctes</taxon>
    </lineage>
</organism>
<name>A0A0T6AT21_9SCAR</name>
<protein>
    <recommendedName>
        <fullName evidence="11">Serine/threonine-protein kinase RIO3</fullName>
        <ecNumber evidence="11">2.7.11.1</ecNumber>
    </recommendedName>
</protein>
<dbReference type="Proteomes" id="UP000051574">
    <property type="component" value="Unassembled WGS sequence"/>
</dbReference>
<dbReference type="Gene3D" id="3.30.200.20">
    <property type="entry name" value="Phosphorylase Kinase, domain 1"/>
    <property type="match status" value="2"/>
</dbReference>
<dbReference type="Pfam" id="PF01163">
    <property type="entry name" value="RIO1"/>
    <property type="match status" value="1"/>
</dbReference>
<evidence type="ECO:0000256" key="10">
    <source>
        <dbReference type="ARBA" id="ARBA00048679"/>
    </source>
</evidence>
<dbReference type="GO" id="GO:0046872">
    <property type="term" value="F:metal ion binding"/>
    <property type="evidence" value="ECO:0007669"/>
    <property type="project" value="UniProtKB-UniRule"/>
</dbReference>
<evidence type="ECO:0000256" key="11">
    <source>
        <dbReference type="PIRNR" id="PIRNR038146"/>
    </source>
</evidence>
<dbReference type="EC" id="2.7.11.1" evidence="11"/>
<dbReference type="PROSITE" id="PS01245">
    <property type="entry name" value="RIO1"/>
    <property type="match status" value="1"/>
</dbReference>